<name>A0ABS3U5F1_9ACTN</name>
<evidence type="ECO:0000256" key="5">
    <source>
        <dbReference type="ARBA" id="ARBA00022989"/>
    </source>
</evidence>
<dbReference type="PANTHER" id="PTHR33508">
    <property type="entry name" value="UPF0056 MEMBRANE PROTEIN YHCE"/>
    <property type="match status" value="1"/>
</dbReference>
<comment type="caution">
    <text evidence="8">The sequence shown here is derived from an EMBL/GenBank/DDBJ whole genome shotgun (WGS) entry which is preliminary data.</text>
</comment>
<dbReference type="InterPro" id="IPR002771">
    <property type="entry name" value="Multi_antbiot-R_MarC"/>
</dbReference>
<feature type="transmembrane region" description="Helical" evidence="7">
    <location>
        <begin position="95"/>
        <end position="122"/>
    </location>
</feature>
<feature type="transmembrane region" description="Helical" evidence="7">
    <location>
        <begin position="36"/>
        <end position="58"/>
    </location>
</feature>
<keyword evidence="5 7" id="KW-1133">Transmembrane helix</keyword>
<comment type="subcellular location">
    <subcellularLocation>
        <location evidence="1 7">Cell membrane</location>
        <topology evidence="1 7">Multi-pass membrane protein</topology>
    </subcellularLocation>
</comment>
<feature type="transmembrane region" description="Helical" evidence="7">
    <location>
        <begin position="64"/>
        <end position="83"/>
    </location>
</feature>
<proteinExistence type="inferred from homology"/>
<keyword evidence="6 7" id="KW-0472">Membrane</keyword>
<gene>
    <name evidence="8" type="ORF">J5V16_14285</name>
</gene>
<keyword evidence="4 7" id="KW-0812">Transmembrane</keyword>
<evidence type="ECO:0000256" key="2">
    <source>
        <dbReference type="ARBA" id="ARBA00009784"/>
    </source>
</evidence>
<organism evidence="8 9">
    <name type="scientific">Glycomyces niveus</name>
    <dbReference type="NCBI Taxonomy" id="2820287"/>
    <lineage>
        <taxon>Bacteria</taxon>
        <taxon>Bacillati</taxon>
        <taxon>Actinomycetota</taxon>
        <taxon>Actinomycetes</taxon>
        <taxon>Glycomycetales</taxon>
        <taxon>Glycomycetaceae</taxon>
        <taxon>Glycomyces</taxon>
    </lineage>
</organism>
<evidence type="ECO:0000256" key="4">
    <source>
        <dbReference type="ARBA" id="ARBA00022692"/>
    </source>
</evidence>
<dbReference type="NCBIfam" id="TIGR00427">
    <property type="entry name" value="NAAT family transporter"/>
    <property type="match status" value="1"/>
</dbReference>
<evidence type="ECO:0000313" key="9">
    <source>
        <dbReference type="Proteomes" id="UP000681341"/>
    </source>
</evidence>
<feature type="transmembrane region" description="Helical" evidence="7">
    <location>
        <begin position="128"/>
        <end position="146"/>
    </location>
</feature>
<evidence type="ECO:0000256" key="7">
    <source>
        <dbReference type="RuleBase" id="RU362048"/>
    </source>
</evidence>
<comment type="caution">
    <text evidence="7">Lacks conserved residue(s) required for the propagation of feature annotation.</text>
</comment>
<reference evidence="8 9" key="1">
    <citation type="submission" date="2021-03" db="EMBL/GenBank/DDBJ databases">
        <title>Glycomyces sp. nov., a novel actinomycete isolated from soil.</title>
        <authorList>
            <person name="Yang X."/>
            <person name="Xu X."/>
        </authorList>
    </citation>
    <scope>NUCLEOTIDE SEQUENCE [LARGE SCALE GENOMIC DNA]</scope>
    <source>
        <strain evidence="8 9">NEAU-S30</strain>
    </source>
</reference>
<dbReference type="PANTHER" id="PTHR33508:SF1">
    <property type="entry name" value="UPF0056 MEMBRANE PROTEIN YHCE"/>
    <property type="match status" value="1"/>
</dbReference>
<dbReference type="EMBL" id="JAGFNP010000007">
    <property type="protein sequence ID" value="MBO3733993.1"/>
    <property type="molecule type" value="Genomic_DNA"/>
</dbReference>
<sequence>MVTLFVIMDPPGIVPIYLALTGTMDQRERNRAALQATLLSLGVISLFALLGQQIISYLHIDLEALQGAGGLLLLLVALQLLTGQADEPSGTATSNIALVPLGTPLLAGPGAIVAVILFVQQAPSRVDYLWIALAIVVIHFAIYLVMRYSGFLVKILRRGGIEVLTRIAGVLLAAIAVQLIADAVMGYVELFESSAGASAW</sequence>
<evidence type="ECO:0000313" key="8">
    <source>
        <dbReference type="EMBL" id="MBO3733993.1"/>
    </source>
</evidence>
<keyword evidence="9" id="KW-1185">Reference proteome</keyword>
<dbReference type="Proteomes" id="UP000681341">
    <property type="component" value="Unassembled WGS sequence"/>
</dbReference>
<accession>A0ABS3U5F1</accession>
<evidence type="ECO:0000256" key="3">
    <source>
        <dbReference type="ARBA" id="ARBA00022475"/>
    </source>
</evidence>
<evidence type="ECO:0000256" key="6">
    <source>
        <dbReference type="ARBA" id="ARBA00023136"/>
    </source>
</evidence>
<comment type="similarity">
    <text evidence="2 7">Belongs to the UPF0056 (MarC) family.</text>
</comment>
<dbReference type="Pfam" id="PF01914">
    <property type="entry name" value="MarC"/>
    <property type="match status" value="1"/>
</dbReference>
<evidence type="ECO:0000256" key="1">
    <source>
        <dbReference type="ARBA" id="ARBA00004651"/>
    </source>
</evidence>
<keyword evidence="3" id="KW-1003">Cell membrane</keyword>
<feature type="transmembrane region" description="Helical" evidence="7">
    <location>
        <begin position="167"/>
        <end position="188"/>
    </location>
</feature>
<protein>
    <recommendedName>
        <fullName evidence="7">UPF0056 membrane protein</fullName>
    </recommendedName>
</protein>